<reference evidence="2 3" key="1">
    <citation type="submission" date="2016-10" db="EMBL/GenBank/DDBJ databases">
        <authorList>
            <person name="de Groot N.N."/>
        </authorList>
    </citation>
    <scope>NUCLEOTIDE SEQUENCE [LARGE SCALE GENOMIC DNA]</scope>
    <source>
        <strain evidence="2 3">DSM 28286</strain>
    </source>
</reference>
<proteinExistence type="predicted"/>
<keyword evidence="3" id="KW-1185">Reference proteome</keyword>
<dbReference type="AlphaFoldDB" id="A0A1I5RNP6"/>
<evidence type="ECO:0000313" key="2">
    <source>
        <dbReference type="EMBL" id="SFP60172.1"/>
    </source>
</evidence>
<dbReference type="STRING" id="1465490.SAMN05444277_101344"/>
<gene>
    <name evidence="2" type="ORF">SAMN05444277_101344</name>
</gene>
<evidence type="ECO:0000256" key="1">
    <source>
        <dbReference type="SAM" id="Phobius"/>
    </source>
</evidence>
<protein>
    <submittedName>
        <fullName evidence="2">Uncharacterized protein</fullName>
    </submittedName>
</protein>
<keyword evidence="1" id="KW-1133">Transmembrane helix</keyword>
<feature type="transmembrane region" description="Helical" evidence="1">
    <location>
        <begin position="47"/>
        <end position="64"/>
    </location>
</feature>
<dbReference type="RefSeq" id="WP_143075721.1">
    <property type="nucleotide sequence ID" value="NZ_FOXQ01000001.1"/>
</dbReference>
<evidence type="ECO:0000313" key="3">
    <source>
        <dbReference type="Proteomes" id="UP000199031"/>
    </source>
</evidence>
<name>A0A1I5RNP6_9BACT</name>
<dbReference type="EMBL" id="FOXQ01000001">
    <property type="protein sequence ID" value="SFP60172.1"/>
    <property type="molecule type" value="Genomic_DNA"/>
</dbReference>
<keyword evidence="1" id="KW-0472">Membrane</keyword>
<keyword evidence="1" id="KW-0812">Transmembrane</keyword>
<organism evidence="2 3">
    <name type="scientific">Parafilimonas terrae</name>
    <dbReference type="NCBI Taxonomy" id="1465490"/>
    <lineage>
        <taxon>Bacteria</taxon>
        <taxon>Pseudomonadati</taxon>
        <taxon>Bacteroidota</taxon>
        <taxon>Chitinophagia</taxon>
        <taxon>Chitinophagales</taxon>
        <taxon>Chitinophagaceae</taxon>
        <taxon>Parafilimonas</taxon>
    </lineage>
</organism>
<accession>A0A1I5RNP6</accession>
<dbReference type="Proteomes" id="UP000199031">
    <property type="component" value="Unassembled WGS sequence"/>
</dbReference>
<sequence>MGQDSKIGQSSYSRLAVPLSEEEENMLRYAALHEAEIKADKKKEKRLFICQVLLVTALIAAAFIKERFYPSDVEWINWLFSKF</sequence>